<organism evidence="2">
    <name type="scientific">bioreactor metagenome</name>
    <dbReference type="NCBI Taxonomy" id="1076179"/>
    <lineage>
        <taxon>unclassified sequences</taxon>
        <taxon>metagenomes</taxon>
        <taxon>ecological metagenomes</taxon>
    </lineage>
</organism>
<proteinExistence type="predicted"/>
<name>A0A645INC7_9ZZZZ</name>
<dbReference type="EMBL" id="VSSQ01119297">
    <property type="protein sequence ID" value="MPN52821.1"/>
    <property type="molecule type" value="Genomic_DNA"/>
</dbReference>
<feature type="region of interest" description="Disordered" evidence="1">
    <location>
        <begin position="1"/>
        <end position="24"/>
    </location>
</feature>
<reference evidence="2" key="1">
    <citation type="submission" date="2019-08" db="EMBL/GenBank/DDBJ databases">
        <authorList>
            <person name="Kucharzyk K."/>
            <person name="Murdoch R.W."/>
            <person name="Higgins S."/>
            <person name="Loffler F."/>
        </authorList>
    </citation>
    <scope>NUCLEOTIDE SEQUENCE</scope>
</reference>
<dbReference type="AlphaFoldDB" id="A0A645INC7"/>
<evidence type="ECO:0000256" key="1">
    <source>
        <dbReference type="SAM" id="MobiDB-lite"/>
    </source>
</evidence>
<protein>
    <submittedName>
        <fullName evidence="2">Uncharacterized protein</fullName>
    </submittedName>
</protein>
<evidence type="ECO:0000313" key="2">
    <source>
        <dbReference type="EMBL" id="MPN52821.1"/>
    </source>
</evidence>
<comment type="caution">
    <text evidence="2">The sequence shown here is derived from an EMBL/GenBank/DDBJ whole genome shotgun (WGS) entry which is preliminary data.</text>
</comment>
<accession>A0A645INC7</accession>
<sequence>MLEGDSHGLFPGRSRSDHLDGGVARKNPAKSLAKGLHVVNNQDSDHGSILFCQHGNQLLFLFHVNASRILDLEVSADFQGAQLVGLVEFGDFDAMELLENLLVPPVILDCPVQLQAGRIPGGLDHDAAEFLRQLLEKPAAEDNRHRHVVVGSSQHIFRTFEKPHAEYRGHGVFSTVDLA</sequence>
<gene>
    <name evidence="2" type="ORF">SDC9_200484</name>
</gene>